<name>X1MR20_9ZZZZ</name>
<accession>X1MR20</accession>
<comment type="caution">
    <text evidence="1">The sequence shown here is derived from an EMBL/GenBank/DDBJ whole genome shotgun (WGS) entry which is preliminary data.</text>
</comment>
<evidence type="ECO:0000313" key="1">
    <source>
        <dbReference type="EMBL" id="GAI33773.1"/>
    </source>
</evidence>
<gene>
    <name evidence="1" type="ORF">S06H3_45499</name>
</gene>
<dbReference type="AlphaFoldDB" id="X1MR20"/>
<dbReference type="EMBL" id="BARV01028417">
    <property type="protein sequence ID" value="GAI33773.1"/>
    <property type="molecule type" value="Genomic_DNA"/>
</dbReference>
<dbReference type="InterPro" id="IPR005368">
    <property type="entry name" value="UPF0175"/>
</dbReference>
<dbReference type="Pfam" id="PF03683">
    <property type="entry name" value="UPF0175"/>
    <property type="match status" value="1"/>
</dbReference>
<proteinExistence type="predicted"/>
<reference evidence="1" key="1">
    <citation type="journal article" date="2014" name="Front. Microbiol.">
        <title>High frequency of phylogenetically diverse reductive dehalogenase-homologous genes in deep subseafloor sedimentary metagenomes.</title>
        <authorList>
            <person name="Kawai M."/>
            <person name="Futagami T."/>
            <person name="Toyoda A."/>
            <person name="Takaki Y."/>
            <person name="Nishi S."/>
            <person name="Hori S."/>
            <person name="Arai W."/>
            <person name="Tsubouchi T."/>
            <person name="Morono Y."/>
            <person name="Uchiyama I."/>
            <person name="Ito T."/>
            <person name="Fujiyama A."/>
            <person name="Inagaki F."/>
            <person name="Takami H."/>
        </authorList>
    </citation>
    <scope>NUCLEOTIDE SEQUENCE</scope>
    <source>
        <strain evidence="1">Expedition CK06-06</strain>
    </source>
</reference>
<protein>
    <submittedName>
        <fullName evidence="1">Uncharacterized protein</fullName>
    </submittedName>
</protein>
<organism evidence="1">
    <name type="scientific">marine sediment metagenome</name>
    <dbReference type="NCBI Taxonomy" id="412755"/>
    <lineage>
        <taxon>unclassified sequences</taxon>
        <taxon>metagenomes</taxon>
        <taxon>ecological metagenomes</taxon>
    </lineage>
</organism>
<sequence length="98" mass="11042">MGRVISVRINGSLEEIIKRYSEIKKAEQSDIIRDLINNGSIYLAIKGYAEGKYSIGKAAYLANIPLSEFMDLIIDLGIKSKISKEDLLEGYENLKQIF</sequence>